<reference evidence="7" key="2">
    <citation type="submission" date="2020-09" db="EMBL/GenBank/DDBJ databases">
        <authorList>
            <person name="Sun Q."/>
            <person name="Zhou Y."/>
        </authorList>
    </citation>
    <scope>NUCLEOTIDE SEQUENCE</scope>
    <source>
        <strain evidence="7">CGMCC 1.15448</strain>
    </source>
</reference>
<dbReference type="AlphaFoldDB" id="A0A8J2UBK1"/>
<keyword evidence="5" id="KW-0812">Transmembrane</keyword>
<keyword evidence="5" id="KW-0472">Membrane</keyword>
<dbReference type="EMBL" id="BMJC01000002">
    <property type="protein sequence ID" value="GGA94729.1"/>
    <property type="molecule type" value="Genomic_DNA"/>
</dbReference>
<feature type="transmembrane region" description="Helical" evidence="5">
    <location>
        <begin position="160"/>
        <end position="177"/>
    </location>
</feature>
<feature type="transmembrane region" description="Helical" evidence="5">
    <location>
        <begin position="77"/>
        <end position="97"/>
    </location>
</feature>
<feature type="transmembrane region" description="Helical" evidence="5">
    <location>
        <begin position="9"/>
        <end position="32"/>
    </location>
</feature>
<dbReference type="SUPFAM" id="SSF46626">
    <property type="entry name" value="Cytochrome c"/>
    <property type="match status" value="1"/>
</dbReference>
<organism evidence="7 8">
    <name type="scientific">Puia dinghuensis</name>
    <dbReference type="NCBI Taxonomy" id="1792502"/>
    <lineage>
        <taxon>Bacteria</taxon>
        <taxon>Pseudomonadati</taxon>
        <taxon>Bacteroidota</taxon>
        <taxon>Chitinophagia</taxon>
        <taxon>Chitinophagales</taxon>
        <taxon>Chitinophagaceae</taxon>
        <taxon>Puia</taxon>
    </lineage>
</organism>
<dbReference type="GO" id="GO:0009055">
    <property type="term" value="F:electron transfer activity"/>
    <property type="evidence" value="ECO:0007669"/>
    <property type="project" value="InterPro"/>
</dbReference>
<dbReference type="InterPro" id="IPR050597">
    <property type="entry name" value="Cytochrome_c_Oxidase_Subunit"/>
</dbReference>
<dbReference type="GO" id="GO:0046872">
    <property type="term" value="F:metal ion binding"/>
    <property type="evidence" value="ECO:0007669"/>
    <property type="project" value="UniProtKB-KW"/>
</dbReference>
<dbReference type="RefSeq" id="WP_188930702.1">
    <property type="nucleotide sequence ID" value="NZ_BMJC01000002.1"/>
</dbReference>
<evidence type="ECO:0000256" key="2">
    <source>
        <dbReference type="ARBA" id="ARBA00022723"/>
    </source>
</evidence>
<evidence type="ECO:0000313" key="8">
    <source>
        <dbReference type="Proteomes" id="UP000607559"/>
    </source>
</evidence>
<dbReference type="Gene3D" id="1.10.760.10">
    <property type="entry name" value="Cytochrome c-like domain"/>
    <property type="match status" value="1"/>
</dbReference>
<evidence type="ECO:0000256" key="4">
    <source>
        <dbReference type="PROSITE-ProRule" id="PRU00433"/>
    </source>
</evidence>
<dbReference type="Pfam" id="PF14715">
    <property type="entry name" value="FixP_N"/>
    <property type="match status" value="1"/>
</dbReference>
<keyword evidence="8" id="KW-1185">Reference proteome</keyword>
<gene>
    <name evidence="7" type="ORF">GCM10011511_17540</name>
</gene>
<dbReference type="PANTHER" id="PTHR33751">
    <property type="entry name" value="CBB3-TYPE CYTOCHROME C OXIDASE SUBUNIT FIXP"/>
    <property type="match status" value="1"/>
</dbReference>
<feature type="domain" description="Cytochrome c" evidence="6">
    <location>
        <begin position="226"/>
        <end position="305"/>
    </location>
</feature>
<dbReference type="InterPro" id="IPR036909">
    <property type="entry name" value="Cyt_c-like_dom_sf"/>
</dbReference>
<dbReference type="InterPro" id="IPR032858">
    <property type="entry name" value="CcoP_N"/>
</dbReference>
<evidence type="ECO:0000256" key="1">
    <source>
        <dbReference type="ARBA" id="ARBA00022617"/>
    </source>
</evidence>
<sequence>MAQSTDNPFVVIMLIIIIILGIAITLLASVVLSMAQYRSDRPEADEEDSTGEGKPKPPALAGAALAVPAVNGLSDTAFYLIVSVVALEIFVIMALLYNLRVIIGRKRAAGAAKTATAPAPPRISWWDRLNRFRPVTQEAELDLGHDYDGIRELDNRLPPWWLYGFYCTILFAGVYLWRYHIAHTAPLPAEEYAIAVRNAEIEKAEYLKKAAGNVDENTVKLLTAPADLAAGKAVFESTCFACHGKNGEGGVGPNLTDDYWLHGGSINDVFKTIKYGWPDKGMKSWKDDYSPSQIAQIASYVKSLQGTHPDNPKPPQGTLYK</sequence>
<dbReference type="PANTHER" id="PTHR33751:SF1">
    <property type="entry name" value="CBB3-TYPE CYTOCHROME C OXIDASE SUBUNIT FIXP"/>
    <property type="match status" value="1"/>
</dbReference>
<protein>
    <recommendedName>
        <fullName evidence="6">Cytochrome c domain-containing protein</fullName>
    </recommendedName>
</protein>
<dbReference type="InterPro" id="IPR009056">
    <property type="entry name" value="Cyt_c-like_dom"/>
</dbReference>
<evidence type="ECO:0000256" key="5">
    <source>
        <dbReference type="SAM" id="Phobius"/>
    </source>
</evidence>
<dbReference type="InterPro" id="IPR038414">
    <property type="entry name" value="CcoP_N_sf"/>
</dbReference>
<reference evidence="7" key="1">
    <citation type="journal article" date="2014" name="Int. J. Syst. Evol. Microbiol.">
        <title>Complete genome sequence of Corynebacterium casei LMG S-19264T (=DSM 44701T), isolated from a smear-ripened cheese.</title>
        <authorList>
            <consortium name="US DOE Joint Genome Institute (JGI-PGF)"/>
            <person name="Walter F."/>
            <person name="Albersmeier A."/>
            <person name="Kalinowski J."/>
            <person name="Ruckert C."/>
        </authorList>
    </citation>
    <scope>NUCLEOTIDE SEQUENCE</scope>
    <source>
        <strain evidence="7">CGMCC 1.15448</strain>
    </source>
</reference>
<keyword evidence="5" id="KW-1133">Transmembrane helix</keyword>
<name>A0A8J2UBK1_9BACT</name>
<evidence type="ECO:0000313" key="7">
    <source>
        <dbReference type="EMBL" id="GGA94729.1"/>
    </source>
</evidence>
<dbReference type="PROSITE" id="PS51007">
    <property type="entry name" value="CYTC"/>
    <property type="match status" value="1"/>
</dbReference>
<accession>A0A8J2UBK1</accession>
<evidence type="ECO:0000259" key="6">
    <source>
        <dbReference type="PROSITE" id="PS51007"/>
    </source>
</evidence>
<keyword evidence="1 4" id="KW-0349">Heme</keyword>
<proteinExistence type="predicted"/>
<dbReference type="GO" id="GO:0020037">
    <property type="term" value="F:heme binding"/>
    <property type="evidence" value="ECO:0007669"/>
    <property type="project" value="InterPro"/>
</dbReference>
<comment type="caution">
    <text evidence="7">The sequence shown here is derived from an EMBL/GenBank/DDBJ whole genome shotgun (WGS) entry which is preliminary data.</text>
</comment>
<keyword evidence="2 4" id="KW-0479">Metal-binding</keyword>
<dbReference type="Proteomes" id="UP000607559">
    <property type="component" value="Unassembled WGS sequence"/>
</dbReference>
<dbReference type="Pfam" id="PF13442">
    <property type="entry name" value="Cytochrome_CBB3"/>
    <property type="match status" value="1"/>
</dbReference>
<keyword evidence="3 4" id="KW-0408">Iron</keyword>
<dbReference type="Gene3D" id="6.10.280.130">
    <property type="match status" value="1"/>
</dbReference>
<evidence type="ECO:0000256" key="3">
    <source>
        <dbReference type="ARBA" id="ARBA00023004"/>
    </source>
</evidence>